<keyword evidence="1" id="KW-1133">Transmembrane helix</keyword>
<evidence type="ECO:0000313" key="3">
    <source>
        <dbReference type="Proteomes" id="UP001597343"/>
    </source>
</evidence>
<comment type="caution">
    <text evidence="2">The sequence shown here is derived from an EMBL/GenBank/DDBJ whole genome shotgun (WGS) entry which is preliminary data.</text>
</comment>
<dbReference type="EMBL" id="JBHUIO010000009">
    <property type="protein sequence ID" value="MFD2171478.1"/>
    <property type="molecule type" value="Genomic_DNA"/>
</dbReference>
<keyword evidence="1" id="KW-0812">Transmembrane</keyword>
<evidence type="ECO:0000313" key="2">
    <source>
        <dbReference type="EMBL" id="MFD2171478.1"/>
    </source>
</evidence>
<protein>
    <submittedName>
        <fullName evidence="2">Uncharacterized protein</fullName>
    </submittedName>
</protein>
<proteinExistence type="predicted"/>
<evidence type="ECO:0000256" key="1">
    <source>
        <dbReference type="SAM" id="Phobius"/>
    </source>
</evidence>
<sequence length="65" mass="7300">MEDRMFYLIRDAVGIAGSLAEVVGIIFLVTQFARPKKTVSKAVIKPRRIRPQGQRAANVHTYDAQ</sequence>
<accession>A0ABW5A1G4</accession>
<dbReference type="Proteomes" id="UP001597343">
    <property type="component" value="Unassembled WGS sequence"/>
</dbReference>
<keyword evidence="3" id="KW-1185">Reference proteome</keyword>
<keyword evidence="1" id="KW-0472">Membrane</keyword>
<feature type="transmembrane region" description="Helical" evidence="1">
    <location>
        <begin position="12"/>
        <end position="33"/>
    </location>
</feature>
<dbReference type="RefSeq" id="WP_386048304.1">
    <property type="nucleotide sequence ID" value="NZ_JBHUIO010000009.1"/>
</dbReference>
<reference evidence="3" key="1">
    <citation type="journal article" date="2019" name="Int. J. Syst. Evol. Microbiol.">
        <title>The Global Catalogue of Microorganisms (GCM) 10K type strain sequencing project: providing services to taxonomists for standard genome sequencing and annotation.</title>
        <authorList>
            <consortium name="The Broad Institute Genomics Platform"/>
            <consortium name="The Broad Institute Genome Sequencing Center for Infectious Disease"/>
            <person name="Wu L."/>
            <person name="Ma J."/>
        </authorList>
    </citation>
    <scope>NUCLEOTIDE SEQUENCE [LARGE SCALE GENOMIC DNA]</scope>
    <source>
        <strain evidence="3">CGMCC 1.13574</strain>
    </source>
</reference>
<organism evidence="2 3">
    <name type="scientific">Tumebacillus lipolyticus</name>
    <dbReference type="NCBI Taxonomy" id="1280370"/>
    <lineage>
        <taxon>Bacteria</taxon>
        <taxon>Bacillati</taxon>
        <taxon>Bacillota</taxon>
        <taxon>Bacilli</taxon>
        <taxon>Bacillales</taxon>
        <taxon>Alicyclobacillaceae</taxon>
        <taxon>Tumebacillus</taxon>
    </lineage>
</organism>
<gene>
    <name evidence="2" type="ORF">ACFSOY_16060</name>
</gene>
<name>A0ABW5A1G4_9BACL</name>